<evidence type="ECO:0000313" key="2">
    <source>
        <dbReference type="Proteomes" id="UP001325140"/>
    </source>
</evidence>
<evidence type="ECO:0000313" key="1">
    <source>
        <dbReference type="EMBL" id="WPX98080.1"/>
    </source>
</evidence>
<organism evidence="1 2">
    <name type="scientific">Candidatus Fokinia crypta</name>
    <dbReference type="NCBI Taxonomy" id="1920990"/>
    <lineage>
        <taxon>Bacteria</taxon>
        <taxon>Pseudomonadati</taxon>
        <taxon>Pseudomonadota</taxon>
        <taxon>Alphaproteobacteria</taxon>
        <taxon>Rickettsiales</taxon>
        <taxon>Candidatus Midichloriaceae</taxon>
        <taxon>Candidatus Fokinia</taxon>
    </lineage>
</organism>
<dbReference type="EMBL" id="CP110343">
    <property type="protein sequence ID" value="WPX98080.1"/>
    <property type="molecule type" value="Genomic_DNA"/>
</dbReference>
<reference evidence="1" key="1">
    <citation type="submission" date="2022-10" db="EMBL/GenBank/DDBJ databases">
        <title>Host association and intracellularity evolved multiple times independently in the Rickettsiales.</title>
        <authorList>
            <person name="Castelli M."/>
            <person name="Nardi T."/>
            <person name="Gammuto L."/>
            <person name="Bellinzona G."/>
            <person name="Sabaneyeva E."/>
            <person name="Potekhin A."/>
            <person name="Serra V."/>
            <person name="Petroni G."/>
            <person name="Sassera D."/>
        </authorList>
    </citation>
    <scope>NUCLEOTIDE SEQUENCE [LARGE SCALE GENOMIC DNA]</scope>
    <source>
        <strain evidence="1">US_Bl 11III1</strain>
    </source>
</reference>
<protein>
    <submittedName>
        <fullName evidence="1">Uncharacterized protein</fullName>
    </submittedName>
</protein>
<dbReference type="Proteomes" id="UP001325140">
    <property type="component" value="Chromosome"/>
</dbReference>
<gene>
    <name evidence="1" type="ORF">Fokcrypt_00610</name>
</gene>
<dbReference type="RefSeq" id="WP_323722056.1">
    <property type="nucleotide sequence ID" value="NZ_CP110343.1"/>
</dbReference>
<sequence length="319" mass="35799">MRRSLPLLFFIFVTSVSISDASVEKYMPKFSNTPNTPANFDRKMCELGLSFFHNGNLSIKADSGIQRNETSSISDTLRNISDISTKSHLNGIGVDLLYLITQTTYNKGKIFIQSGPMLSYFQYYQDKERTNVSEILKDLNFSTLAMQAKLVGTVKLCKYYSIGCFLNGGIGITHTNLSFDLGSRKRISIDTSTEAFSNSKCTTPTTVVNVVNDLSHNLFDMSKVDLYYAYGAGIRAEFSKVILELGFTKFDGEIEVNDEKTYANVTNTSYQIVTTQDVESCEERNITAIAANPDLINIYNPHLQFSDKYLITFRAAYSF</sequence>
<proteinExistence type="predicted"/>
<keyword evidence="2" id="KW-1185">Reference proteome</keyword>
<name>A0ABZ0UPM5_9RICK</name>
<accession>A0ABZ0UPM5</accession>